<dbReference type="AlphaFoldDB" id="A0A0F9DTL7"/>
<comment type="caution">
    <text evidence="1">The sequence shown here is derived from an EMBL/GenBank/DDBJ whole genome shotgun (WGS) entry which is preliminary data.</text>
</comment>
<reference evidence="1" key="1">
    <citation type="journal article" date="2015" name="Nature">
        <title>Complex archaea that bridge the gap between prokaryotes and eukaryotes.</title>
        <authorList>
            <person name="Spang A."/>
            <person name="Saw J.H."/>
            <person name="Jorgensen S.L."/>
            <person name="Zaremba-Niedzwiedzka K."/>
            <person name="Martijn J."/>
            <person name="Lind A.E."/>
            <person name="van Eijk R."/>
            <person name="Schleper C."/>
            <person name="Guy L."/>
            <person name="Ettema T.J."/>
        </authorList>
    </citation>
    <scope>NUCLEOTIDE SEQUENCE</scope>
</reference>
<accession>A0A0F9DTL7</accession>
<evidence type="ECO:0000313" key="1">
    <source>
        <dbReference type="EMBL" id="KKL21031.1"/>
    </source>
</evidence>
<protein>
    <submittedName>
        <fullName evidence="1">Uncharacterized protein</fullName>
    </submittedName>
</protein>
<gene>
    <name evidence="1" type="ORF">LCGC14_2449500</name>
</gene>
<name>A0A0F9DTL7_9ZZZZ</name>
<sequence>MNCYDCIHTSVCKLFIDTSKDDYWYYFKKHEDLAKNCKKFIPK</sequence>
<organism evidence="1">
    <name type="scientific">marine sediment metagenome</name>
    <dbReference type="NCBI Taxonomy" id="412755"/>
    <lineage>
        <taxon>unclassified sequences</taxon>
        <taxon>metagenomes</taxon>
        <taxon>ecological metagenomes</taxon>
    </lineage>
</organism>
<dbReference type="EMBL" id="LAZR01037878">
    <property type="protein sequence ID" value="KKL21031.1"/>
    <property type="molecule type" value="Genomic_DNA"/>
</dbReference>
<proteinExistence type="predicted"/>